<evidence type="ECO:0000313" key="2">
    <source>
        <dbReference type="EMBL" id="KAK8951754.1"/>
    </source>
</evidence>
<reference evidence="2 3" key="1">
    <citation type="journal article" date="2022" name="Nat. Plants">
        <title>Genomes of leafy and leafless Platanthera orchids illuminate the evolution of mycoheterotrophy.</title>
        <authorList>
            <person name="Li M.H."/>
            <person name="Liu K.W."/>
            <person name="Li Z."/>
            <person name="Lu H.C."/>
            <person name="Ye Q.L."/>
            <person name="Zhang D."/>
            <person name="Wang J.Y."/>
            <person name="Li Y.F."/>
            <person name="Zhong Z.M."/>
            <person name="Liu X."/>
            <person name="Yu X."/>
            <person name="Liu D.K."/>
            <person name="Tu X.D."/>
            <person name="Liu B."/>
            <person name="Hao Y."/>
            <person name="Liao X.Y."/>
            <person name="Jiang Y.T."/>
            <person name="Sun W.H."/>
            <person name="Chen J."/>
            <person name="Chen Y.Q."/>
            <person name="Ai Y."/>
            <person name="Zhai J.W."/>
            <person name="Wu S.S."/>
            <person name="Zhou Z."/>
            <person name="Hsiao Y.Y."/>
            <person name="Wu W.L."/>
            <person name="Chen Y.Y."/>
            <person name="Lin Y.F."/>
            <person name="Hsu J.L."/>
            <person name="Li C.Y."/>
            <person name="Wang Z.W."/>
            <person name="Zhao X."/>
            <person name="Zhong W.Y."/>
            <person name="Ma X.K."/>
            <person name="Ma L."/>
            <person name="Huang J."/>
            <person name="Chen G.Z."/>
            <person name="Huang M.Z."/>
            <person name="Huang L."/>
            <person name="Peng D.H."/>
            <person name="Luo Y.B."/>
            <person name="Zou S.Q."/>
            <person name="Chen S.P."/>
            <person name="Lan S."/>
            <person name="Tsai W.C."/>
            <person name="Van de Peer Y."/>
            <person name="Liu Z.J."/>
        </authorList>
    </citation>
    <scope>NUCLEOTIDE SEQUENCE [LARGE SCALE GENOMIC DNA]</scope>
    <source>
        <strain evidence="2">Lor287</strain>
    </source>
</reference>
<keyword evidence="3" id="KW-1185">Reference proteome</keyword>
<dbReference type="Proteomes" id="UP001418222">
    <property type="component" value="Unassembled WGS sequence"/>
</dbReference>
<evidence type="ECO:0000256" key="1">
    <source>
        <dbReference type="SAM" id="MobiDB-lite"/>
    </source>
</evidence>
<accession>A0AAP0BXF9</accession>
<sequence length="182" mass="19589">MAPDARSAGDPPLDSTTDARSRRLEAQEQLVVSMHALLLALHTKIDSLHASTPAVSAASGSGPPADNNFLLVAGPQSIPSGTTPLPIPGRSALSLGIPSFAGVDPIGWIAKAEQYFDLNYTPEHDKVSTTVIGLDGSALHWAWWPRQTNTCLSWPELKQEMIRLYDTRYSGSSTIERLCGIR</sequence>
<protein>
    <submittedName>
        <fullName evidence="2">Uncharacterized protein</fullName>
    </submittedName>
</protein>
<dbReference type="EMBL" id="JBBWWQ010000003">
    <property type="protein sequence ID" value="KAK8951754.1"/>
    <property type="molecule type" value="Genomic_DNA"/>
</dbReference>
<feature type="region of interest" description="Disordered" evidence="1">
    <location>
        <begin position="1"/>
        <end position="22"/>
    </location>
</feature>
<gene>
    <name evidence="2" type="ORF">KSP39_PZI004404</name>
</gene>
<proteinExistence type="predicted"/>
<evidence type="ECO:0000313" key="3">
    <source>
        <dbReference type="Proteomes" id="UP001418222"/>
    </source>
</evidence>
<comment type="caution">
    <text evidence="2">The sequence shown here is derived from an EMBL/GenBank/DDBJ whole genome shotgun (WGS) entry which is preliminary data.</text>
</comment>
<dbReference type="AlphaFoldDB" id="A0AAP0BXF9"/>
<name>A0AAP0BXF9_9ASPA</name>
<organism evidence="2 3">
    <name type="scientific">Platanthera zijinensis</name>
    <dbReference type="NCBI Taxonomy" id="2320716"/>
    <lineage>
        <taxon>Eukaryota</taxon>
        <taxon>Viridiplantae</taxon>
        <taxon>Streptophyta</taxon>
        <taxon>Embryophyta</taxon>
        <taxon>Tracheophyta</taxon>
        <taxon>Spermatophyta</taxon>
        <taxon>Magnoliopsida</taxon>
        <taxon>Liliopsida</taxon>
        <taxon>Asparagales</taxon>
        <taxon>Orchidaceae</taxon>
        <taxon>Orchidoideae</taxon>
        <taxon>Orchideae</taxon>
        <taxon>Orchidinae</taxon>
        <taxon>Platanthera</taxon>
    </lineage>
</organism>